<dbReference type="OrthoDB" id="423368at2759"/>
<comment type="caution">
    <text evidence="2">The sequence shown here is derived from an EMBL/GenBank/DDBJ whole genome shotgun (WGS) entry which is preliminary data.</text>
</comment>
<organism evidence="2 3">
    <name type="scientific">Symbiodinium natans</name>
    <dbReference type="NCBI Taxonomy" id="878477"/>
    <lineage>
        <taxon>Eukaryota</taxon>
        <taxon>Sar</taxon>
        <taxon>Alveolata</taxon>
        <taxon>Dinophyceae</taxon>
        <taxon>Suessiales</taxon>
        <taxon>Symbiodiniaceae</taxon>
        <taxon>Symbiodinium</taxon>
    </lineage>
</organism>
<reference evidence="2" key="1">
    <citation type="submission" date="2021-02" db="EMBL/GenBank/DDBJ databases">
        <authorList>
            <person name="Dougan E. K."/>
            <person name="Rhodes N."/>
            <person name="Thang M."/>
            <person name="Chan C."/>
        </authorList>
    </citation>
    <scope>NUCLEOTIDE SEQUENCE</scope>
</reference>
<evidence type="ECO:0000313" key="2">
    <source>
        <dbReference type="EMBL" id="CAE7419850.1"/>
    </source>
</evidence>
<feature type="region of interest" description="Disordered" evidence="1">
    <location>
        <begin position="758"/>
        <end position="777"/>
    </location>
</feature>
<feature type="region of interest" description="Disordered" evidence="1">
    <location>
        <begin position="452"/>
        <end position="472"/>
    </location>
</feature>
<accession>A0A812R3X9</accession>
<evidence type="ECO:0000256" key="1">
    <source>
        <dbReference type="SAM" id="MobiDB-lite"/>
    </source>
</evidence>
<keyword evidence="3" id="KW-1185">Reference proteome</keyword>
<name>A0A812R3X9_9DINO</name>
<dbReference type="AlphaFoldDB" id="A0A812R3X9"/>
<gene>
    <name evidence="2" type="ORF">SNAT2548_LOCUS22830</name>
</gene>
<evidence type="ECO:0000313" key="3">
    <source>
        <dbReference type="Proteomes" id="UP000604046"/>
    </source>
</evidence>
<proteinExistence type="predicted"/>
<protein>
    <submittedName>
        <fullName evidence="2">Uncharacterized protein</fullName>
    </submittedName>
</protein>
<sequence>MSSDSLTEVADILPRLDASIRCFSHSAQGTLEATVRCDDKMAFLVDKLVLRFAGTDDRGSLARALKNSPKLAALFKQEVRLEPSVVAELSPISAMQCTFASQRWDSTLEALRLIVLRLDEMLRFLCKVCLEEENRAWSLALLQVFTWPNIISLCLLVEFMSAVREHIHVFDNQGGTRGSGPRQTTKSAFCRIVFAARRARMLSENLARLFHFEIDGKKHKPLVLDPNFTHGYCQIAAKALKFGHGLDLRTLIADGLGSIANLSNAFLKGVASEQEAGLGEAFEPFDVSHWLASRDDEALHLAFYFLLSEVLAPLAKIAKVEVRLLVKEMLVARPTALACVRRGSTDPEIYWGEVLRHWGPKKLPALSDIVPFMLSCWVSSSEVEQDFSYMQLFQLKSRIKAEHLRDLLKVLLDGPSPEQLAPVRQVNGMCVYTVSDMVLRCQAQYRKLYGNAKNQRKTPHLPRKVHSKKEPAAKGVQGFLRVRREEIQKLIKQQATSEGDQTLEDAGLEAITAASCEEKKNAKFNKLCNTLADLQARTMCQLGKKRKALEVMTDGQSDKHAQETLKLGQSMMDARKMADLSRRDLQWSERTGASLSRSSCCVLPPAVTLSSDEEQVLQRLGVKVSVWKSDREYFRELLHFKDIVWFTPGDESAIAAQDGLNATERQTECQTAYLLTSRLLGGWVAGIEWLEACKRSRQTLQPVLRLARALAIPREMVCHESEKFGSLVSDVVAAANMVASANCAWVIREQKKRSWVLMSDKKAKKSKEKDKSRDNKKAGKPINVEYMFEMITVQLGQTVSSICLLFFFEPVFCHDAITDYT</sequence>
<dbReference type="EMBL" id="CAJNDS010002301">
    <property type="protein sequence ID" value="CAE7419850.1"/>
    <property type="molecule type" value="Genomic_DNA"/>
</dbReference>
<dbReference type="Proteomes" id="UP000604046">
    <property type="component" value="Unassembled WGS sequence"/>
</dbReference>
<feature type="compositionally biased region" description="Basic and acidic residues" evidence="1">
    <location>
        <begin position="767"/>
        <end position="777"/>
    </location>
</feature>
<feature type="compositionally biased region" description="Basic residues" evidence="1">
    <location>
        <begin position="454"/>
        <end position="467"/>
    </location>
</feature>